<accession>A0A1I0EUY5</accession>
<dbReference type="AlphaFoldDB" id="A0A1I0EUY5"/>
<protein>
    <submittedName>
        <fullName evidence="1">Uncharacterized protein</fullName>
    </submittedName>
</protein>
<name>A0A1I0EUY5_9FIRM</name>
<evidence type="ECO:0000313" key="2">
    <source>
        <dbReference type="Proteomes" id="UP000199800"/>
    </source>
</evidence>
<gene>
    <name evidence="1" type="ORF">SAMN04487772_12521</name>
</gene>
<sequence length="177" mass="20302">MREYYCIQGKRIRKVPIPEGEDLNKIQIGIPVKGDEAERVGLSEVGDIVLPSGIFGTQSRKNAYGYTYADKSKPKERRYVSTIWTYPFGNTNASEIAVDIYKQCYPKVEVSPYGIELQLFEDKNREQYVIVNCYVFNGDIQVGDSSRKKDAHGKFFLKEKCQVNVLKLDRILSMNLK</sequence>
<dbReference type="Proteomes" id="UP000199800">
    <property type="component" value="Unassembled WGS sequence"/>
</dbReference>
<reference evidence="1 2" key="1">
    <citation type="submission" date="2016-10" db="EMBL/GenBank/DDBJ databases">
        <authorList>
            <person name="de Groot N.N."/>
        </authorList>
    </citation>
    <scope>NUCLEOTIDE SEQUENCE [LARGE SCALE GENOMIC DNA]</scope>
    <source>
        <strain evidence="1 2">DSM 1801</strain>
    </source>
</reference>
<proteinExistence type="predicted"/>
<dbReference type="OrthoDB" id="4775248at2"/>
<evidence type="ECO:0000313" key="1">
    <source>
        <dbReference type="EMBL" id="SET49409.1"/>
    </source>
</evidence>
<dbReference type="RefSeq" id="WP_092478640.1">
    <property type="nucleotide sequence ID" value="NZ_FOHN01000025.1"/>
</dbReference>
<dbReference type="EMBL" id="FOHN01000025">
    <property type="protein sequence ID" value="SET49409.1"/>
    <property type="molecule type" value="Genomic_DNA"/>
</dbReference>
<organism evidence="1 2">
    <name type="scientific">[Clostridium] polysaccharolyticum</name>
    <dbReference type="NCBI Taxonomy" id="29364"/>
    <lineage>
        <taxon>Bacteria</taxon>
        <taxon>Bacillati</taxon>
        <taxon>Bacillota</taxon>
        <taxon>Clostridia</taxon>
        <taxon>Lachnospirales</taxon>
        <taxon>Lachnospiraceae</taxon>
    </lineage>
</organism>
<dbReference type="STRING" id="29364.SAMN04487772_12521"/>
<keyword evidence="2" id="KW-1185">Reference proteome</keyword>